<name>A0A6F9DPN5_9ASCI</name>
<dbReference type="SUPFAM" id="SSF54518">
    <property type="entry name" value="Tubby C-terminal domain-like"/>
    <property type="match status" value="1"/>
</dbReference>
<protein>
    <recommendedName>
        <fullName evidence="2">Phospholipid scramblase</fullName>
    </recommendedName>
</protein>
<sequence>MQQPVVNQPQWMAMPQAIPGCPPGLEYLTQLDQVLIHQQVELFEALTDIEMKNRYALKNSVGQQCYFAHEESELCMRICCGPQRGFLMHITDNAGREVIRINRPFQCCAGCCWCANADCCALTLSVESPVGNTIGSIRQSQSCWIPHYSIHDANGSEIFTIKGPCCICHGPCCTCDFPFEIFSKGSTETPVGRITKQWSGLVKEMFTDATNFSVTFPLDLDVKMKAVLLGATFLIDMMFFENQNQQ</sequence>
<dbReference type="EMBL" id="LR789096">
    <property type="protein sequence ID" value="CAB3264958.1"/>
    <property type="molecule type" value="mRNA"/>
</dbReference>
<dbReference type="PANTHER" id="PTHR23248:SF63">
    <property type="entry name" value="PHOSPHOLIPID SCRAMBLASE"/>
    <property type="match status" value="1"/>
</dbReference>
<dbReference type="Pfam" id="PF03803">
    <property type="entry name" value="Scramblase"/>
    <property type="match status" value="1"/>
</dbReference>
<keyword evidence="2" id="KW-0449">Lipoprotein</keyword>
<keyword evidence="2" id="KW-0106">Calcium</keyword>
<reference evidence="3" key="1">
    <citation type="submission" date="2020-04" db="EMBL/GenBank/DDBJ databases">
        <authorList>
            <person name="Neveu A P."/>
        </authorList>
    </citation>
    <scope>NUCLEOTIDE SEQUENCE</scope>
    <source>
        <tissue evidence="3">Whole embryo</tissue>
    </source>
</reference>
<evidence type="ECO:0000256" key="1">
    <source>
        <dbReference type="ARBA" id="ARBA00005350"/>
    </source>
</evidence>
<gene>
    <name evidence="3" type="primary">Plscr1-003</name>
</gene>
<dbReference type="InterPro" id="IPR025659">
    <property type="entry name" value="Tubby-like_C"/>
</dbReference>
<organism evidence="3">
    <name type="scientific">Phallusia mammillata</name>
    <dbReference type="NCBI Taxonomy" id="59560"/>
    <lineage>
        <taxon>Eukaryota</taxon>
        <taxon>Metazoa</taxon>
        <taxon>Chordata</taxon>
        <taxon>Tunicata</taxon>
        <taxon>Ascidiacea</taxon>
        <taxon>Phlebobranchia</taxon>
        <taxon>Ascidiidae</taxon>
        <taxon>Phallusia</taxon>
    </lineage>
</organism>
<dbReference type="PANTHER" id="PTHR23248">
    <property type="entry name" value="PHOSPHOLIPID SCRAMBLASE-RELATED"/>
    <property type="match status" value="1"/>
</dbReference>
<accession>A0A6F9DPN5</accession>
<keyword evidence="2" id="KW-0564">Palmitate</keyword>
<proteinExistence type="evidence at transcript level"/>
<comment type="cofactor">
    <cofactor evidence="2">
        <name>Ca(2+)</name>
        <dbReference type="ChEBI" id="CHEBI:29108"/>
    </cofactor>
</comment>
<comment type="similarity">
    <text evidence="1 2">Belongs to the phospholipid scramblase family.</text>
</comment>
<comment type="function">
    <text evidence="2">May mediate accelerated ATP-independent bidirectional transbilayer migration of phospholipids upon binding calcium ions that results in a loss of phospholipid asymmetry in the plasma membrane.</text>
</comment>
<dbReference type="GO" id="GO:0017128">
    <property type="term" value="F:phospholipid scramblase activity"/>
    <property type="evidence" value="ECO:0007669"/>
    <property type="project" value="InterPro"/>
</dbReference>
<evidence type="ECO:0000256" key="2">
    <source>
        <dbReference type="RuleBase" id="RU363116"/>
    </source>
</evidence>
<dbReference type="AlphaFoldDB" id="A0A6F9DPN5"/>
<dbReference type="InterPro" id="IPR005552">
    <property type="entry name" value="Scramblase"/>
</dbReference>
<dbReference type="GO" id="GO:0005886">
    <property type="term" value="C:plasma membrane"/>
    <property type="evidence" value="ECO:0007669"/>
    <property type="project" value="TreeGrafter"/>
</dbReference>
<evidence type="ECO:0000313" key="3">
    <source>
        <dbReference type="EMBL" id="CAB3264958.1"/>
    </source>
</evidence>